<gene>
    <name evidence="1" type="ORF">PODCO_108400</name>
</gene>
<evidence type="ECO:0000313" key="1">
    <source>
        <dbReference type="EMBL" id="VBB72284.1"/>
    </source>
</evidence>
<accession>A0ABY6RVH5</accession>
<reference evidence="1" key="1">
    <citation type="submission" date="2018-02" db="EMBL/GenBank/DDBJ databases">
        <authorList>
            <person name="Silar P."/>
        </authorList>
    </citation>
    <scope>NUCLEOTIDE SEQUENCE [LARGE SCALE GENOMIC DNA]</scope>
    <source>
        <strain evidence="1">T</strain>
    </source>
</reference>
<keyword evidence="2" id="KW-1185">Reference proteome</keyword>
<dbReference type="EMBL" id="LR026964">
    <property type="protein sequence ID" value="VBB72284.1"/>
    <property type="molecule type" value="Genomic_DNA"/>
</dbReference>
<dbReference type="Proteomes" id="UP000280685">
    <property type="component" value="Chromosome 1"/>
</dbReference>
<protein>
    <submittedName>
        <fullName evidence="1">Uncharacterized protein</fullName>
    </submittedName>
</protein>
<evidence type="ECO:0000313" key="2">
    <source>
        <dbReference type="Proteomes" id="UP000280685"/>
    </source>
</evidence>
<sequence>MGPLQNRENNCKRVAIAWRGDLDGEVDGRLESRREENCREGLVGLGSQHRVGQKLRGNQSTDGENFAQSRLPSSPPGIFKNLSWIELPDTALANYKRHGGVDERNHGVLPCQFMAFSSRRGQPTVTPKPRGFFPPYIPLLLPTVVQHLVSRVIPENCKKKL</sequence>
<proteinExistence type="predicted"/>
<organism evidence="1 2">
    <name type="scientific">Podospora comata</name>
    <dbReference type="NCBI Taxonomy" id="48703"/>
    <lineage>
        <taxon>Eukaryota</taxon>
        <taxon>Fungi</taxon>
        <taxon>Dikarya</taxon>
        <taxon>Ascomycota</taxon>
        <taxon>Pezizomycotina</taxon>
        <taxon>Sordariomycetes</taxon>
        <taxon>Sordariomycetidae</taxon>
        <taxon>Sordariales</taxon>
        <taxon>Podosporaceae</taxon>
        <taxon>Podospora</taxon>
    </lineage>
</organism>
<name>A0ABY6RVH5_PODCO</name>